<dbReference type="PANTHER" id="PTHR38340:SF1">
    <property type="entry name" value="S-LAYER PROTEIN"/>
    <property type="match status" value="1"/>
</dbReference>
<dbReference type="PROSITE" id="PS00330">
    <property type="entry name" value="HEMOLYSIN_CALCIUM"/>
    <property type="match status" value="2"/>
</dbReference>
<evidence type="ECO:0008006" key="4">
    <source>
        <dbReference type="Google" id="ProtNLM"/>
    </source>
</evidence>
<sequence>MTIISGTITDGNDIIVADAANDLIDALAGNDSVRGGDGNDTLIGNDGNDTLIGSVGNDILNGGAGNDTLLGGTRNDTLTGGAGNDILNGGAGSDRVEESGNVNFTLSNTALIGNGTDSLVGIESVFLTGGVGNNSLNASAFTLGSVTLNGGDGKATSDDFRGGRVRIKAIGILGTQPRNERTSESDIIARGKTPELSGSIELNTPDVDPSRGLVELPVNLVDASQQIAQNCTPRRRQNNSFVVTGRGGMPLSPSEPLRQRAVITQWVTLDEGIENERDAQAKPTLAANQQPIVEAQGWVVDERGDVQLVAQVANEMRIQESGVRSQNRFCNAGS</sequence>
<dbReference type="InterPro" id="IPR011049">
    <property type="entry name" value="Serralysin-like_metalloprot_C"/>
</dbReference>
<evidence type="ECO:0000256" key="1">
    <source>
        <dbReference type="ARBA" id="ARBA00004613"/>
    </source>
</evidence>
<proteinExistence type="predicted"/>
<dbReference type="AlphaFoldDB" id="E7DQF3"/>
<dbReference type="PANTHER" id="PTHR38340">
    <property type="entry name" value="S-LAYER PROTEIN"/>
    <property type="match status" value="1"/>
</dbReference>
<dbReference type="Pfam" id="PF00353">
    <property type="entry name" value="HemolysinCabind"/>
    <property type="match status" value="1"/>
</dbReference>
<dbReference type="InterPro" id="IPR001343">
    <property type="entry name" value="Hemolysn_Ca-bd"/>
</dbReference>
<keyword evidence="2" id="KW-0964">Secreted</keyword>
<gene>
    <name evidence="3" type="ORF">Nfla_9703</name>
</gene>
<dbReference type="EMBL" id="HQ291169">
    <property type="protein sequence ID" value="ADO19311.1"/>
    <property type="molecule type" value="Genomic_DNA"/>
</dbReference>
<evidence type="ECO:0000256" key="2">
    <source>
        <dbReference type="ARBA" id="ARBA00022525"/>
    </source>
</evidence>
<accession>E7DQF3</accession>
<dbReference type="Gene3D" id="2.150.10.10">
    <property type="entry name" value="Serralysin-like metalloprotease, C-terminal"/>
    <property type="match status" value="2"/>
</dbReference>
<dbReference type="PRINTS" id="PR00313">
    <property type="entry name" value="CABNDNGRPT"/>
</dbReference>
<comment type="subcellular location">
    <subcellularLocation>
        <location evidence="1">Secreted</location>
    </subcellularLocation>
</comment>
<organism evidence="3">
    <name type="scientific">Nostoc flagelliforme str. Sunitezuoqi</name>
    <dbReference type="NCBI Taxonomy" id="676037"/>
    <lineage>
        <taxon>Bacteria</taxon>
        <taxon>Bacillati</taxon>
        <taxon>Cyanobacteriota</taxon>
        <taxon>Cyanophyceae</taxon>
        <taxon>Nostocales</taxon>
        <taxon>Nostocaceae</taxon>
        <taxon>Nostoc</taxon>
    </lineage>
</organism>
<evidence type="ECO:0000313" key="3">
    <source>
        <dbReference type="EMBL" id="ADO19311.1"/>
    </source>
</evidence>
<dbReference type="InterPro" id="IPR050557">
    <property type="entry name" value="RTX_toxin/Mannuronan_C5-epim"/>
</dbReference>
<dbReference type="InterPro" id="IPR018511">
    <property type="entry name" value="Hemolysin-typ_Ca-bd_CS"/>
</dbReference>
<name>E7DQF3_9NOSO</name>
<dbReference type="SUPFAM" id="SSF51120">
    <property type="entry name" value="beta-Roll"/>
    <property type="match status" value="1"/>
</dbReference>
<dbReference type="GO" id="GO:0005576">
    <property type="term" value="C:extracellular region"/>
    <property type="evidence" value="ECO:0007669"/>
    <property type="project" value="UniProtKB-SubCell"/>
</dbReference>
<reference evidence="3" key="1">
    <citation type="journal article" date="2011" name="Acta Physiol. Plant.">
        <title>An investigation on the genetic background of Nostoc flagelliforme by similarity analysis of its partial genomic DNA and phylogenetic comparison of deduced related species.</title>
        <authorList>
            <person name="Gao X."/>
            <person name="Liu K."/>
            <person name="Qiu B.S."/>
        </authorList>
    </citation>
    <scope>NUCLEOTIDE SEQUENCE</scope>
    <source>
        <strain evidence="3">Sunitezuoqi</strain>
    </source>
</reference>
<dbReference type="GO" id="GO:0005509">
    <property type="term" value="F:calcium ion binding"/>
    <property type="evidence" value="ECO:0007669"/>
    <property type="project" value="InterPro"/>
</dbReference>
<protein>
    <recommendedName>
        <fullName evidence="4">Hemolysin-type calcium-binding region</fullName>
    </recommendedName>
</protein>